<keyword evidence="2" id="KW-1185">Reference proteome</keyword>
<accession>A0A1R2CED6</accession>
<name>A0A1R2CED6_9CILI</name>
<evidence type="ECO:0000313" key="2">
    <source>
        <dbReference type="Proteomes" id="UP000187209"/>
    </source>
</evidence>
<dbReference type="EMBL" id="MPUH01000178">
    <property type="protein sequence ID" value="OMJ87379.1"/>
    <property type="molecule type" value="Genomic_DNA"/>
</dbReference>
<reference evidence="1 2" key="1">
    <citation type="submission" date="2016-11" db="EMBL/GenBank/DDBJ databases">
        <title>The macronuclear genome of Stentor coeruleus: a giant cell with tiny introns.</title>
        <authorList>
            <person name="Slabodnick M."/>
            <person name="Ruby J.G."/>
            <person name="Reiff S.B."/>
            <person name="Swart E.C."/>
            <person name="Gosai S."/>
            <person name="Prabakaran S."/>
            <person name="Witkowska E."/>
            <person name="Larue G.E."/>
            <person name="Fisher S."/>
            <person name="Freeman R.M."/>
            <person name="Gunawardena J."/>
            <person name="Chu W."/>
            <person name="Stover N.A."/>
            <person name="Gregory B.D."/>
            <person name="Nowacki M."/>
            <person name="Derisi J."/>
            <person name="Roy S.W."/>
            <person name="Marshall W.F."/>
            <person name="Sood P."/>
        </authorList>
    </citation>
    <scope>NUCLEOTIDE SEQUENCE [LARGE SCALE GENOMIC DNA]</scope>
    <source>
        <strain evidence="1">WM001</strain>
    </source>
</reference>
<proteinExistence type="predicted"/>
<sequence length="356" mass="41223">MENPLYELISSRKSFLTIESSKPSCIVKTEETWREFTVFQLLYQKTIVYEYLGKSENELQYWVIDLGIFYRHNVLLGYYNSGLHLQTKSLETVNIYAEGTKVYILEKNFIRFFQCKKNTHTGMFRLKPSLLVGVKNLYNNFPISQLEKHFMFGICCKKSIIVSLNDIGIIKKGEIIQKLQAAGQIVRIKANHLEGVNKLFIIQKTKIVEEVQESSYEPSKKTLLALNNIMRIENTIDLFFVKSISGNLEKKIAADWHLEPLDRSYLSSEDFYEEKLYDYLQKYLGHTVQGLFLTNPDALLMLQEALREQEGRIYADGHLQPKMTIASLITSSLPLPSSYDTLLQSHVRSLFLNSLK</sequence>
<dbReference type="OrthoDB" id="10574388at2759"/>
<evidence type="ECO:0000313" key="1">
    <source>
        <dbReference type="EMBL" id="OMJ87379.1"/>
    </source>
</evidence>
<comment type="caution">
    <text evidence="1">The sequence shown here is derived from an EMBL/GenBank/DDBJ whole genome shotgun (WGS) entry which is preliminary data.</text>
</comment>
<gene>
    <name evidence="1" type="ORF">SteCoe_10883</name>
</gene>
<dbReference type="AlphaFoldDB" id="A0A1R2CED6"/>
<dbReference type="Proteomes" id="UP000187209">
    <property type="component" value="Unassembled WGS sequence"/>
</dbReference>
<organism evidence="1 2">
    <name type="scientific">Stentor coeruleus</name>
    <dbReference type="NCBI Taxonomy" id="5963"/>
    <lineage>
        <taxon>Eukaryota</taxon>
        <taxon>Sar</taxon>
        <taxon>Alveolata</taxon>
        <taxon>Ciliophora</taxon>
        <taxon>Postciliodesmatophora</taxon>
        <taxon>Heterotrichea</taxon>
        <taxon>Heterotrichida</taxon>
        <taxon>Stentoridae</taxon>
        <taxon>Stentor</taxon>
    </lineage>
</organism>
<protein>
    <submittedName>
        <fullName evidence="1">Uncharacterized protein</fullName>
    </submittedName>
</protein>